<evidence type="ECO:0000313" key="2">
    <source>
        <dbReference type="EMBL" id="KAF0751284.1"/>
    </source>
</evidence>
<organism evidence="2 3">
    <name type="scientific">Aphis craccivora</name>
    <name type="common">Cowpea aphid</name>
    <dbReference type="NCBI Taxonomy" id="307492"/>
    <lineage>
        <taxon>Eukaryota</taxon>
        <taxon>Metazoa</taxon>
        <taxon>Ecdysozoa</taxon>
        <taxon>Arthropoda</taxon>
        <taxon>Hexapoda</taxon>
        <taxon>Insecta</taxon>
        <taxon>Pterygota</taxon>
        <taxon>Neoptera</taxon>
        <taxon>Paraneoptera</taxon>
        <taxon>Hemiptera</taxon>
        <taxon>Sternorrhyncha</taxon>
        <taxon>Aphidomorpha</taxon>
        <taxon>Aphidoidea</taxon>
        <taxon>Aphididae</taxon>
        <taxon>Aphidini</taxon>
        <taxon>Aphis</taxon>
        <taxon>Aphis</taxon>
    </lineage>
</organism>
<protein>
    <submittedName>
        <fullName evidence="2">Uncharacterized protein</fullName>
    </submittedName>
</protein>
<sequence>HGGRSFARFSESQAKVYVSSGANESQTVERVVSSALANHEPRWTSQDERTSACGSGDYTTPPPINTSAERKIGQYSVLPYPRPTQGRLAQFGRFCQHILTAARPTKGRLAQFCYTVKPTKTSTKRIPQVNKIQSTVKAHYKTAVLASYENSSLSIRLVRTTEIDDIKTEKNRGEIPKL</sequence>
<feature type="region of interest" description="Disordered" evidence="1">
    <location>
        <begin position="39"/>
        <end position="66"/>
    </location>
</feature>
<reference evidence="2 3" key="1">
    <citation type="submission" date="2019-08" db="EMBL/GenBank/DDBJ databases">
        <title>Whole genome of Aphis craccivora.</title>
        <authorList>
            <person name="Voronova N.V."/>
            <person name="Shulinski R.S."/>
            <person name="Bandarenka Y.V."/>
            <person name="Zhorov D.G."/>
            <person name="Warner D."/>
        </authorList>
    </citation>
    <scope>NUCLEOTIDE SEQUENCE [LARGE SCALE GENOMIC DNA]</scope>
    <source>
        <strain evidence="2">180601</strain>
        <tissue evidence="2">Whole Body</tissue>
    </source>
</reference>
<dbReference type="AlphaFoldDB" id="A0A6G0Y8L5"/>
<evidence type="ECO:0000313" key="3">
    <source>
        <dbReference type="Proteomes" id="UP000478052"/>
    </source>
</evidence>
<dbReference type="Proteomes" id="UP000478052">
    <property type="component" value="Unassembled WGS sequence"/>
</dbReference>
<evidence type="ECO:0000256" key="1">
    <source>
        <dbReference type="SAM" id="MobiDB-lite"/>
    </source>
</evidence>
<dbReference type="EMBL" id="VUJU01005424">
    <property type="protein sequence ID" value="KAF0751284.1"/>
    <property type="molecule type" value="Genomic_DNA"/>
</dbReference>
<feature type="compositionally biased region" description="Basic and acidic residues" evidence="1">
    <location>
        <begin position="39"/>
        <end position="50"/>
    </location>
</feature>
<feature type="non-terminal residue" evidence="2">
    <location>
        <position position="178"/>
    </location>
</feature>
<comment type="caution">
    <text evidence="2">The sequence shown here is derived from an EMBL/GenBank/DDBJ whole genome shotgun (WGS) entry which is preliminary data.</text>
</comment>
<gene>
    <name evidence="2" type="ORF">FWK35_00015844</name>
</gene>
<name>A0A6G0Y8L5_APHCR</name>
<keyword evidence="3" id="KW-1185">Reference proteome</keyword>
<proteinExistence type="predicted"/>
<accession>A0A6G0Y8L5</accession>
<feature type="non-terminal residue" evidence="2">
    <location>
        <position position="1"/>
    </location>
</feature>